<name>A0A9P6WS19_RHIOR</name>
<dbReference type="PROSITE" id="PS50405">
    <property type="entry name" value="GST_CTER"/>
    <property type="match status" value="1"/>
</dbReference>
<dbReference type="Proteomes" id="UP000716291">
    <property type="component" value="Unassembled WGS sequence"/>
</dbReference>
<evidence type="ECO:0000313" key="3">
    <source>
        <dbReference type="Proteomes" id="UP000716291"/>
    </source>
</evidence>
<gene>
    <name evidence="2" type="ORF">G6F64_015187</name>
</gene>
<proteinExistence type="predicted"/>
<comment type="caution">
    <text evidence="2">The sequence shown here is derived from an EMBL/GenBank/DDBJ whole genome shotgun (WGS) entry which is preliminary data.</text>
</comment>
<evidence type="ECO:0000313" key="2">
    <source>
        <dbReference type="EMBL" id="KAG1274178.1"/>
    </source>
</evidence>
<evidence type="ECO:0000259" key="1">
    <source>
        <dbReference type="PROSITE" id="PS50405"/>
    </source>
</evidence>
<protein>
    <recommendedName>
        <fullName evidence="1">GST C-terminal domain-containing protein</fullName>
    </recommendedName>
</protein>
<accession>A0A9P6WS19</accession>
<dbReference type="InterPro" id="IPR004046">
    <property type="entry name" value="GST_C"/>
</dbReference>
<dbReference type="Pfam" id="PF14497">
    <property type="entry name" value="GST_C_3"/>
    <property type="match status" value="1"/>
</dbReference>
<feature type="domain" description="GST C-terminal" evidence="1">
    <location>
        <begin position="1"/>
        <end position="70"/>
    </location>
</feature>
<organism evidence="2 3">
    <name type="scientific">Rhizopus oryzae</name>
    <name type="common">Mucormycosis agent</name>
    <name type="synonym">Rhizopus arrhizus var. delemar</name>
    <dbReference type="NCBI Taxonomy" id="64495"/>
    <lineage>
        <taxon>Eukaryota</taxon>
        <taxon>Fungi</taxon>
        <taxon>Fungi incertae sedis</taxon>
        <taxon>Mucoromycota</taxon>
        <taxon>Mucoromycotina</taxon>
        <taxon>Mucoromycetes</taxon>
        <taxon>Mucorales</taxon>
        <taxon>Mucorineae</taxon>
        <taxon>Rhizopodaceae</taxon>
        <taxon>Rhizopus</taxon>
    </lineage>
</organism>
<dbReference type="SUPFAM" id="SSF47616">
    <property type="entry name" value="GST C-terminal domain-like"/>
    <property type="match status" value="1"/>
</dbReference>
<dbReference type="InterPro" id="IPR010987">
    <property type="entry name" value="Glutathione-S-Trfase_C-like"/>
</dbReference>
<keyword evidence="3" id="KW-1185">Reference proteome</keyword>
<sequence>MLSLNKGPYVFGEKITYIDFFIYHILDDDTKTIVDIEAEAQVDAEAYPHVATFIEAFKNRPNLKGCIALQ</sequence>
<dbReference type="Gene3D" id="1.20.1050.10">
    <property type="match status" value="1"/>
</dbReference>
<dbReference type="InterPro" id="IPR036282">
    <property type="entry name" value="Glutathione-S-Trfase_C_sf"/>
</dbReference>
<reference evidence="2" key="1">
    <citation type="journal article" date="2020" name="Microb. Genom.">
        <title>Genetic diversity of clinical and environmental Mucorales isolates obtained from an investigation of mucormycosis cases among solid organ transplant recipients.</title>
        <authorList>
            <person name="Nguyen M.H."/>
            <person name="Kaul D."/>
            <person name="Muto C."/>
            <person name="Cheng S.J."/>
            <person name="Richter R.A."/>
            <person name="Bruno V.M."/>
            <person name="Liu G."/>
            <person name="Beyhan S."/>
            <person name="Sundermann A.J."/>
            <person name="Mounaud S."/>
            <person name="Pasculle A.W."/>
            <person name="Nierman W.C."/>
            <person name="Driscoll E."/>
            <person name="Cumbie R."/>
            <person name="Clancy C.J."/>
            <person name="Dupont C.L."/>
        </authorList>
    </citation>
    <scope>NUCLEOTIDE SEQUENCE</scope>
    <source>
        <strain evidence="2">GL11</strain>
    </source>
</reference>
<dbReference type="AlphaFoldDB" id="A0A9P6WS19"/>
<dbReference type="EMBL" id="JAANQT010011667">
    <property type="protein sequence ID" value="KAG1274178.1"/>
    <property type="molecule type" value="Genomic_DNA"/>
</dbReference>